<dbReference type="AlphaFoldDB" id="A0A318PIK6"/>
<evidence type="ECO:0000313" key="1">
    <source>
        <dbReference type="EMBL" id="PYD55542.1"/>
    </source>
</evidence>
<dbReference type="EMBL" id="NKUC01000069">
    <property type="protein sequence ID" value="PYD55542.1"/>
    <property type="molecule type" value="Genomic_DNA"/>
</dbReference>
<sequence>MQTPVLPAPDSALTRLAPTVGLTGPQQALMDEVLAFCRAHTADAHALFVIEGDAGTGKSLLLNTLFTAIQHAARGRDAADPLHGTHNALLVNHPEMIKLYRNISESQPCLRKKDFERPTTFINQMAGHGRRADIVLVDEAHLLLTRSDPYNRFRQDNQLAEIIRHARIVVIVFDARQVLKFKSLWTDERLRALVAGYPVVIRRLDQQFRMHAHADVMDWIRALRDGELRALPAPQPFDFRIYDDAQALYEAICQRNAQYGLCRMLATYDYPYTLNGQDHFITEGRFHLRWDRAMPQDRLPWAERADTIDEVGSVYTIQGFDLNYAGVILGPSVTWDPATDRIVIDPTRYEDRAAFTGRDGVENPPAVMARIILNSINVLMTRGVRGLYIYASDPRLHARLGALWHARQAAPAAPQGISPSRQDA</sequence>
<dbReference type="SUPFAM" id="SSF52540">
    <property type="entry name" value="P-loop containing nucleoside triphosphate hydrolases"/>
    <property type="match status" value="1"/>
</dbReference>
<organism evidence="1 2">
    <name type="scientific">Komagataeibacter xylinus</name>
    <name type="common">Gluconacetobacter xylinus</name>
    <dbReference type="NCBI Taxonomy" id="28448"/>
    <lineage>
        <taxon>Bacteria</taxon>
        <taxon>Pseudomonadati</taxon>
        <taxon>Pseudomonadota</taxon>
        <taxon>Alphaproteobacteria</taxon>
        <taxon>Acetobacterales</taxon>
        <taxon>Acetobacteraceae</taxon>
        <taxon>Komagataeibacter</taxon>
    </lineage>
</organism>
<dbReference type="Pfam" id="PF09848">
    <property type="entry name" value="SLFN-g3_helicase"/>
    <property type="match status" value="1"/>
</dbReference>
<comment type="caution">
    <text evidence="1">The sequence shown here is derived from an EMBL/GenBank/DDBJ whole genome shotgun (WGS) entry which is preliminary data.</text>
</comment>
<keyword evidence="2" id="KW-1185">Reference proteome</keyword>
<protein>
    <submittedName>
        <fullName evidence="1">DNA replication initiation protein</fullName>
    </submittedName>
</protein>
<reference evidence="1 2" key="1">
    <citation type="submission" date="2017-07" db="EMBL/GenBank/DDBJ databases">
        <title>A draft genome sequence of Komagataeibacter xylinus LMG 1515.</title>
        <authorList>
            <person name="Skraban J."/>
            <person name="Cleenwerck I."/>
            <person name="Vandamme P."/>
            <person name="Trcek J."/>
        </authorList>
    </citation>
    <scope>NUCLEOTIDE SEQUENCE [LARGE SCALE GENOMIC DNA]</scope>
    <source>
        <strain evidence="1 2">LMG 1515</strain>
    </source>
</reference>
<dbReference type="Gene3D" id="3.40.50.300">
    <property type="entry name" value="P-loop containing nucleotide triphosphate hydrolases"/>
    <property type="match status" value="1"/>
</dbReference>
<accession>A0A318PIK6</accession>
<evidence type="ECO:0000313" key="2">
    <source>
        <dbReference type="Proteomes" id="UP000248257"/>
    </source>
</evidence>
<dbReference type="RefSeq" id="WP_061276599.1">
    <property type="nucleotide sequence ID" value="NZ_CBCRXN010000096.1"/>
</dbReference>
<dbReference type="InterPro" id="IPR018647">
    <property type="entry name" value="SLFN_3-like_DNA/RNA_helicase"/>
</dbReference>
<dbReference type="OrthoDB" id="3193269at2"/>
<proteinExistence type="predicted"/>
<name>A0A318PIK6_KOMXY</name>
<dbReference type="Proteomes" id="UP000248257">
    <property type="component" value="Unassembled WGS sequence"/>
</dbReference>
<gene>
    <name evidence="1" type="ORF">CFR75_15930</name>
</gene>
<dbReference type="STRING" id="1220579.GCA_001571345_03219"/>
<dbReference type="InterPro" id="IPR027417">
    <property type="entry name" value="P-loop_NTPase"/>
</dbReference>